<organism evidence="3 4">
    <name type="scientific">Cinnamomum micranthum f. kanehirae</name>
    <dbReference type="NCBI Taxonomy" id="337451"/>
    <lineage>
        <taxon>Eukaryota</taxon>
        <taxon>Viridiplantae</taxon>
        <taxon>Streptophyta</taxon>
        <taxon>Embryophyta</taxon>
        <taxon>Tracheophyta</taxon>
        <taxon>Spermatophyta</taxon>
        <taxon>Magnoliopsida</taxon>
        <taxon>Magnoliidae</taxon>
        <taxon>Laurales</taxon>
        <taxon>Lauraceae</taxon>
        <taxon>Cinnamomum</taxon>
    </lineage>
</organism>
<keyword evidence="2" id="KW-0812">Transmembrane</keyword>
<feature type="compositionally biased region" description="Low complexity" evidence="1">
    <location>
        <begin position="208"/>
        <end position="217"/>
    </location>
</feature>
<evidence type="ECO:0000313" key="4">
    <source>
        <dbReference type="Proteomes" id="UP000283530"/>
    </source>
</evidence>
<gene>
    <name evidence="3" type="ORF">CKAN_02344700</name>
</gene>
<keyword evidence="3" id="KW-0067">ATP-binding</keyword>
<feature type="compositionally biased region" description="Low complexity" evidence="1">
    <location>
        <begin position="9"/>
        <end position="21"/>
    </location>
</feature>
<evidence type="ECO:0000256" key="2">
    <source>
        <dbReference type="SAM" id="Phobius"/>
    </source>
</evidence>
<feature type="compositionally biased region" description="Basic and acidic residues" evidence="1">
    <location>
        <begin position="395"/>
        <end position="413"/>
    </location>
</feature>
<keyword evidence="2" id="KW-0472">Membrane</keyword>
<proteinExistence type="predicted"/>
<dbReference type="Proteomes" id="UP000283530">
    <property type="component" value="Unassembled WGS sequence"/>
</dbReference>
<reference evidence="3 4" key="1">
    <citation type="journal article" date="2019" name="Nat. Plants">
        <title>Stout camphor tree genome fills gaps in understanding of flowering plant genome evolution.</title>
        <authorList>
            <person name="Chaw S.M."/>
            <person name="Liu Y.C."/>
            <person name="Wu Y.W."/>
            <person name="Wang H.Y."/>
            <person name="Lin C.I."/>
            <person name="Wu C.S."/>
            <person name="Ke H.M."/>
            <person name="Chang L.Y."/>
            <person name="Hsu C.Y."/>
            <person name="Yang H.T."/>
            <person name="Sudianto E."/>
            <person name="Hsu M.H."/>
            <person name="Wu K.P."/>
            <person name="Wang L.N."/>
            <person name="Leebens-Mack J.H."/>
            <person name="Tsai I.J."/>
        </authorList>
    </citation>
    <scope>NUCLEOTIDE SEQUENCE [LARGE SCALE GENOMIC DNA]</scope>
    <source>
        <strain evidence="4">cv. Chaw 1501</strain>
        <tissue evidence="3">Young leaves</tissue>
    </source>
</reference>
<feature type="region of interest" description="Disordered" evidence="1">
    <location>
        <begin position="241"/>
        <end position="278"/>
    </location>
</feature>
<feature type="region of interest" description="Disordered" evidence="1">
    <location>
        <begin position="1"/>
        <end position="21"/>
    </location>
</feature>
<accession>A0A443PTQ9</accession>
<feature type="compositionally biased region" description="Low complexity" evidence="1">
    <location>
        <begin position="511"/>
        <end position="525"/>
    </location>
</feature>
<comment type="caution">
    <text evidence="3">The sequence shown here is derived from an EMBL/GenBank/DDBJ whole genome shotgun (WGS) entry which is preliminary data.</text>
</comment>
<feature type="compositionally biased region" description="Low complexity" evidence="1">
    <location>
        <begin position="434"/>
        <end position="446"/>
    </location>
</feature>
<feature type="region of interest" description="Disordered" evidence="1">
    <location>
        <begin position="389"/>
        <end position="413"/>
    </location>
</feature>
<feature type="compositionally biased region" description="Basic and acidic residues" evidence="1">
    <location>
        <begin position="197"/>
        <end position="206"/>
    </location>
</feature>
<dbReference type="OrthoDB" id="1894577at2759"/>
<dbReference type="AlphaFoldDB" id="A0A443PTQ9"/>
<sequence length="646" mass="72218">MVLYPSQTHSISSSSLPFSPHIPLSTRRRTRIFLSFHPSLFQSKTNSNRNNYLRQKLLKTLTKPDLYVPSPQTLQDPDPRTDPIETPTNPFKREEEVEKQQEYKIHEMFSSPPATPKAFRFGSPKLLTNLVFFFLGVFVLETIYNLWVLGSADIGGNSGDGVETGDREKNGYWGFNGDELEVDKKVAEIRVLAREARETEQRKARSEASVSSSSAVGDDGDDVNEDRIDVKKEVNMRLLKLQKSRGKKPLQPPNLDDKDGGFASREEPPITSLKARIDAEGFKGLENDTNASLRGESDENGLLDQGKQQADELNADSMEEEVSHWLNDELLKRIVLKVRANEEAGREPYNGLDSEEMNFFLALMQKFRREGPDYAKQWMEKRIDGIDLSSGVTEKSGHEKPSEESVRPYEEIKSVGQIKTSSITDKLIERLESGSGSSFSSIDNSSHVQDDFQNEPSSAEDSLHGESYASEIPEGTGKQNEGSSNEIKSRETQSKFSQRSKDVNQGTLSISGKNTLSNSNGSSNSQLQARKVKQSMLHDIKDNQSDDENDLWWLDLPYVVVRNESCSCTIAFEDHGDASNFCYLLESFFEGLGDFSADAVPLSTKDLEEGAKSKGAKVLVVRKGQIQLYAGQPLADVERSLRSILK</sequence>
<feature type="region of interest" description="Disordered" evidence="1">
    <location>
        <begin position="434"/>
        <end position="534"/>
    </location>
</feature>
<feature type="region of interest" description="Disordered" evidence="1">
    <location>
        <begin position="68"/>
        <end position="94"/>
    </location>
</feature>
<dbReference type="PANTHER" id="PTHR34962:SF3">
    <property type="entry name" value="ABC SUBFAMILY C PROTEIN"/>
    <property type="match status" value="1"/>
</dbReference>
<keyword evidence="3" id="KW-0547">Nucleotide-binding</keyword>
<feature type="region of interest" description="Disordered" evidence="1">
    <location>
        <begin position="197"/>
        <end position="227"/>
    </location>
</feature>
<feature type="compositionally biased region" description="Polar residues" evidence="1">
    <location>
        <begin position="477"/>
        <end position="486"/>
    </location>
</feature>
<keyword evidence="2" id="KW-1133">Transmembrane helix</keyword>
<keyword evidence="4" id="KW-1185">Reference proteome</keyword>
<dbReference type="PANTHER" id="PTHR34962">
    <property type="entry name" value="EMBRYO DEFECTIVE 1703-RELATED"/>
    <property type="match status" value="1"/>
</dbReference>
<name>A0A443PTQ9_9MAGN</name>
<feature type="compositionally biased region" description="Basic and acidic residues" evidence="1">
    <location>
        <begin position="255"/>
        <end position="268"/>
    </location>
</feature>
<evidence type="ECO:0000313" key="3">
    <source>
        <dbReference type="EMBL" id="RWR94167.1"/>
    </source>
</evidence>
<dbReference type="EMBL" id="QPKB01000010">
    <property type="protein sequence ID" value="RWR94167.1"/>
    <property type="molecule type" value="Genomic_DNA"/>
</dbReference>
<evidence type="ECO:0000256" key="1">
    <source>
        <dbReference type="SAM" id="MobiDB-lite"/>
    </source>
</evidence>
<protein>
    <submittedName>
        <fullName evidence="3">ATP-binding cassette sub-family C member 11</fullName>
    </submittedName>
</protein>
<feature type="transmembrane region" description="Helical" evidence="2">
    <location>
        <begin position="126"/>
        <end position="147"/>
    </location>
</feature>
<dbReference type="GO" id="GO:0005524">
    <property type="term" value="F:ATP binding"/>
    <property type="evidence" value="ECO:0007669"/>
    <property type="project" value="UniProtKB-KW"/>
</dbReference>